<dbReference type="Proteomes" id="UP000006315">
    <property type="component" value="Unassembled WGS sequence"/>
</dbReference>
<keyword evidence="1" id="KW-0812">Transmembrane</keyword>
<keyword evidence="1" id="KW-1133">Transmembrane helix</keyword>
<keyword evidence="1" id="KW-0472">Membrane</keyword>
<sequence length="227" mass="25319">MTEKNKDFSSWLKKMFKKPGENGNDEKTNDKNYQKYLLVILAIGVAFMLISNLLPSGNSNEKAAPVLGSVNSEEKDAAVFGQKKVEGSGEMADYEATYENQLKEALEHIVGVEDVTVMINLDATETKVLEKNTVFQSQQTDEVDREGGKRKVEDMSRDEQVVIIRNGEQETPIVLKTKKPEIRGVLVVAKGAENLKIKQMIIEAVTRVLDVPNHRVSVLPRKSASTR</sequence>
<dbReference type="EMBL" id="AJLR01000124">
    <property type="protein sequence ID" value="EKN64036.1"/>
    <property type="molecule type" value="Genomic_DNA"/>
</dbReference>
<name>K6DTD8_SCHAZ</name>
<dbReference type="RefSeq" id="WP_003332479.1">
    <property type="nucleotide sequence ID" value="NZ_AJLR01000124.1"/>
</dbReference>
<dbReference type="NCBIfam" id="TIGR02830">
    <property type="entry name" value="spore_III_AG"/>
    <property type="match status" value="1"/>
</dbReference>
<feature type="transmembrane region" description="Helical" evidence="1">
    <location>
        <begin position="36"/>
        <end position="54"/>
    </location>
</feature>
<accession>K6DTD8</accession>
<dbReference type="GeneID" id="89467552"/>
<dbReference type="AlphaFoldDB" id="K6DTD8"/>
<comment type="caution">
    <text evidence="2">The sequence shown here is derived from an EMBL/GenBank/DDBJ whole genome shotgun (WGS) entry which is preliminary data.</text>
</comment>
<protein>
    <submittedName>
        <fullName evidence="2">Mutants block sporulation after engulfment</fullName>
    </submittedName>
</protein>
<dbReference type="InterPro" id="IPR014195">
    <property type="entry name" value="Spore_III_AG"/>
</dbReference>
<organism evidence="2 3">
    <name type="scientific">Schinkia azotoformans LMG 9581</name>
    <dbReference type="NCBI Taxonomy" id="1131731"/>
    <lineage>
        <taxon>Bacteria</taxon>
        <taxon>Bacillati</taxon>
        <taxon>Bacillota</taxon>
        <taxon>Bacilli</taxon>
        <taxon>Bacillales</taxon>
        <taxon>Bacillaceae</taxon>
        <taxon>Calidifontibacillus/Schinkia group</taxon>
        <taxon>Schinkia</taxon>
    </lineage>
</organism>
<dbReference type="PATRIC" id="fig|1131731.3.peg.3127"/>
<proteinExistence type="predicted"/>
<reference evidence="2 3" key="1">
    <citation type="journal article" date="2012" name="Front. Microbiol.">
        <title>Redundancy and modularity in membrane-associated dissimilatory nitrate reduction in Bacillus.</title>
        <authorList>
            <person name="Heylen K."/>
            <person name="Keltjens J."/>
        </authorList>
    </citation>
    <scope>NUCLEOTIDE SEQUENCE [LARGE SCALE GENOMIC DNA]</scope>
    <source>
        <strain evidence="2 3">LMG 9581</strain>
    </source>
</reference>
<evidence type="ECO:0000256" key="1">
    <source>
        <dbReference type="SAM" id="Phobius"/>
    </source>
</evidence>
<evidence type="ECO:0000313" key="2">
    <source>
        <dbReference type="EMBL" id="EKN64036.1"/>
    </source>
</evidence>
<gene>
    <name evidence="2" type="ORF">BAZO_15284</name>
</gene>
<dbReference type="STRING" id="1131731.BAZO_15284"/>
<keyword evidence="3" id="KW-1185">Reference proteome</keyword>
<evidence type="ECO:0000313" key="3">
    <source>
        <dbReference type="Proteomes" id="UP000006315"/>
    </source>
</evidence>